<dbReference type="GO" id="GO:0051455">
    <property type="term" value="P:spindle attachment to meiosis I kinetochore"/>
    <property type="evidence" value="ECO:0007669"/>
    <property type="project" value="TreeGrafter"/>
</dbReference>
<dbReference type="GO" id="GO:0005721">
    <property type="term" value="C:pericentric heterochromatin"/>
    <property type="evidence" value="ECO:0007669"/>
    <property type="project" value="UniProtKB-ARBA"/>
</dbReference>
<dbReference type="InterPro" id="IPR011051">
    <property type="entry name" value="RmlC_Cupin_sf"/>
</dbReference>
<feature type="compositionally biased region" description="Polar residues" evidence="10">
    <location>
        <begin position="643"/>
        <end position="653"/>
    </location>
</feature>
<evidence type="ECO:0000256" key="1">
    <source>
        <dbReference type="ARBA" id="ARBA00004123"/>
    </source>
</evidence>
<protein>
    <recommendedName>
        <fullName evidence="7">Centromere protein C</fullName>
    </recommendedName>
    <alternativeName>
        <fullName evidence="8">Centromere autoantigen C</fullName>
    </alternativeName>
    <alternativeName>
        <fullName evidence="9">Centromere protein C 1</fullName>
    </alternativeName>
</protein>
<evidence type="ECO:0000256" key="7">
    <source>
        <dbReference type="ARBA" id="ARBA00068530"/>
    </source>
</evidence>
<dbReference type="Pfam" id="PF15622">
    <property type="entry name" value="CENP_C_N"/>
    <property type="match status" value="1"/>
</dbReference>
<dbReference type="GO" id="GO:0051315">
    <property type="term" value="P:attachment of mitotic spindle microtubules to kinetochore"/>
    <property type="evidence" value="ECO:0007669"/>
    <property type="project" value="TreeGrafter"/>
</dbReference>
<feature type="compositionally biased region" description="Basic and acidic residues" evidence="10">
    <location>
        <begin position="393"/>
        <end position="408"/>
    </location>
</feature>
<accession>A0A8B9PLV8</accession>
<feature type="compositionally biased region" description="Basic and acidic residues" evidence="10">
    <location>
        <begin position="495"/>
        <end position="509"/>
    </location>
</feature>
<name>A0A8B9PLV8_APTOW</name>
<feature type="region of interest" description="Disordered" evidence="10">
    <location>
        <begin position="310"/>
        <end position="418"/>
    </location>
</feature>
<comment type="similarity">
    <text evidence="2">Belongs to the CENP-C/MIF2 family.</text>
</comment>
<dbReference type="PANTHER" id="PTHR16684">
    <property type="entry name" value="CENTROMERE PROTEIN C"/>
    <property type="match status" value="1"/>
</dbReference>
<feature type="compositionally biased region" description="Basic residues" evidence="10">
    <location>
        <begin position="510"/>
        <end position="521"/>
    </location>
</feature>
<dbReference type="InterPro" id="IPR028386">
    <property type="entry name" value="CENP-C/Mif2/cnp3"/>
</dbReference>
<feature type="region of interest" description="Disordered" evidence="10">
    <location>
        <begin position="634"/>
        <end position="697"/>
    </location>
</feature>
<evidence type="ECO:0000256" key="3">
    <source>
        <dbReference type="ARBA" id="ARBA00023125"/>
    </source>
</evidence>
<keyword evidence="3" id="KW-0238">DNA-binding</keyword>
<evidence type="ECO:0000256" key="6">
    <source>
        <dbReference type="ARBA" id="ARBA00064952"/>
    </source>
</evidence>
<dbReference type="PANTHER" id="PTHR16684:SF11">
    <property type="entry name" value="CENTROMERE PROTEIN C"/>
    <property type="match status" value="1"/>
</dbReference>
<dbReference type="InterPro" id="IPR014710">
    <property type="entry name" value="RmlC-like_jellyroll"/>
</dbReference>
<evidence type="ECO:0000256" key="5">
    <source>
        <dbReference type="ARBA" id="ARBA00053516"/>
    </source>
</evidence>
<evidence type="ECO:0000259" key="11">
    <source>
        <dbReference type="Pfam" id="PF11699"/>
    </source>
</evidence>
<evidence type="ECO:0000256" key="10">
    <source>
        <dbReference type="SAM" id="MobiDB-lite"/>
    </source>
</evidence>
<dbReference type="GO" id="GO:0000776">
    <property type="term" value="C:kinetochore"/>
    <property type="evidence" value="ECO:0007669"/>
    <property type="project" value="InterPro"/>
</dbReference>
<evidence type="ECO:0000259" key="12">
    <source>
        <dbReference type="Pfam" id="PF15622"/>
    </source>
</evidence>
<dbReference type="FunFam" id="2.60.120.10:FF:000033">
    <property type="entry name" value="Centromere protein C 1"/>
    <property type="match status" value="1"/>
</dbReference>
<reference evidence="13" key="2">
    <citation type="submission" date="2025-09" db="UniProtKB">
        <authorList>
            <consortium name="Ensembl"/>
        </authorList>
    </citation>
    <scope>IDENTIFICATION</scope>
</reference>
<dbReference type="InterPro" id="IPR025974">
    <property type="entry name" value="Mif2/CENP-C_cupin"/>
</dbReference>
<evidence type="ECO:0000313" key="13">
    <source>
        <dbReference type="Ensembl" id="ENSAOWP00000012162.1"/>
    </source>
</evidence>
<organism evidence="13 14">
    <name type="scientific">Apteryx owenii</name>
    <name type="common">Little spotted kiwi</name>
    <dbReference type="NCBI Taxonomy" id="8824"/>
    <lineage>
        <taxon>Eukaryota</taxon>
        <taxon>Metazoa</taxon>
        <taxon>Chordata</taxon>
        <taxon>Craniata</taxon>
        <taxon>Vertebrata</taxon>
        <taxon>Euteleostomi</taxon>
        <taxon>Archelosauria</taxon>
        <taxon>Archosauria</taxon>
        <taxon>Dinosauria</taxon>
        <taxon>Saurischia</taxon>
        <taxon>Theropoda</taxon>
        <taxon>Coelurosauria</taxon>
        <taxon>Aves</taxon>
        <taxon>Palaeognathae</taxon>
        <taxon>Apterygiformes</taxon>
        <taxon>Apterygidae</taxon>
        <taxon>Apteryx</taxon>
    </lineage>
</organism>
<dbReference type="GO" id="GO:0005634">
    <property type="term" value="C:nucleus"/>
    <property type="evidence" value="ECO:0007669"/>
    <property type="project" value="UniProtKB-SubCell"/>
</dbReference>
<comment type="function">
    <text evidence="5">Component of the CENPA-NAC (nucleosome-associated) complex, a complex that plays a central role in assembly of kinetochore proteins, mitotic progression and chromosome segregation. The CENPA-NAC complex recruits the CENPA-CAD (nucleosome distal) complex and may be involved in incorporation of newly synthesized CENPA into centromeres. CENPC recruits DNA methylation and DNMT3B to both centromeric and pericentromeric satellite repeats and regulates the histone code in these regions.</text>
</comment>
<evidence type="ECO:0000256" key="8">
    <source>
        <dbReference type="ARBA" id="ARBA00082151"/>
    </source>
</evidence>
<evidence type="ECO:0000256" key="4">
    <source>
        <dbReference type="ARBA" id="ARBA00023242"/>
    </source>
</evidence>
<dbReference type="GO" id="GO:0019237">
    <property type="term" value="F:centromeric DNA binding"/>
    <property type="evidence" value="ECO:0007669"/>
    <property type="project" value="InterPro"/>
</dbReference>
<sequence length="963" mass="107260">MAEALNHFKKDYRARFCHGGGKQIDVQPGQNILKIIQDCFESCGSDVTINSPSTTCCSTPVVRNKKGTSIQSEKPNAGLKNSVKSTCNSADSLSASPLKTVISKGWSLESHLKPAIRDYVSDANKLESPVSKGESSNKNVTADINDLVGSPGKTNNILKDVEVLCRSPANFSVFEDDHEVVGSPLLVEKAISSPVHILHFDEQNTPAAVKSHAEVEDLGGPQTGKNEQLVLVQGTDHVAITSVQKKKSAFSSAFLAAVTTGTLGKRYSASISPPSPPLAKDQDLEIENECEFLIDESDGVSFNSWFSIPRKNKKSKKDGSATPALKSQSLERQKTESKKGKNRKVQIDAPDKKQMRHLDVRVQPDFRSTSESEIVSSDRGGKVLKSQRQSSTHMEKAKKEALRQDSPKQRKGTSWKPKDEELLLSLSGLDTKASDAERCKKKVMPSEDSSMPPAGDQQEQTVWPKKNLKSSNYMQSTLRTSQHLVHKKQNVKQKLSKDTIAKKLSESARKKMKAFGKKGSNRKPLSPTVESSESEPGEEGLERESVKLNEVFASPLHLKLQTSKIQNLANTEKRKNVLHSLGSLGGTNNKTPVKAKELLQNLTDTVWNSEKRSSAKSSRKIPEEIHCKAHKSVCSKSEDIEPPNTTDSENSFVQDMVGKKNRPSDVKIKSNKRKRNMRHESQDSSAGEKAMNRRSGPLLEHGVKFISRRKSFACKQDNSSSDNSEDLDCQINDLLSNKIARHKIVMPSNTPNVRRTKRIRLRPLEYWRGERVNYTMRPSGLVISGIVCPETEPCRKIKRKKRGHKQKGDQTRREIAANLDQTLADTSKPTVVLDPITNKEVLLECINTGNRHSCFFKDESVEIYKNLNTSDFATGKLVLKPFKEKGHQFVHMDTIAFHVIQGKIVLTLHKTSYYLTTGDYFYVPAGNGYNIRNILNEESILLFTQLKRDRPKAEEEMLETSSP</sequence>
<feature type="domain" description="Mif2/CENP-C cupin" evidence="11">
    <location>
        <begin position="863"/>
        <end position="945"/>
    </location>
</feature>
<dbReference type="Proteomes" id="UP000694424">
    <property type="component" value="Unplaced"/>
</dbReference>
<feature type="region of interest" description="Disordered" evidence="10">
    <location>
        <begin position="433"/>
        <end position="468"/>
    </location>
</feature>
<keyword evidence="4" id="KW-0539">Nucleus</keyword>
<dbReference type="Pfam" id="PF11699">
    <property type="entry name" value="CENP-C_C"/>
    <property type="match status" value="1"/>
</dbReference>
<dbReference type="GO" id="GO:0051382">
    <property type="term" value="P:kinetochore assembly"/>
    <property type="evidence" value="ECO:0007669"/>
    <property type="project" value="InterPro"/>
</dbReference>
<dbReference type="InterPro" id="IPR028052">
    <property type="entry name" value="CENP-C_N_dom"/>
</dbReference>
<feature type="domain" description="Kinetochore assembly subunit CENP-C N-terminal" evidence="12">
    <location>
        <begin position="7"/>
        <end position="92"/>
    </location>
</feature>
<dbReference type="Gene3D" id="2.60.120.10">
    <property type="entry name" value="Jelly Rolls"/>
    <property type="match status" value="1"/>
</dbReference>
<dbReference type="SUPFAM" id="SSF51182">
    <property type="entry name" value="RmlC-like cupins"/>
    <property type="match status" value="1"/>
</dbReference>
<comment type="subcellular location">
    <subcellularLocation>
        <location evidence="1">Nucleus</location>
    </subcellularLocation>
</comment>
<keyword evidence="14" id="KW-1185">Reference proteome</keyword>
<evidence type="ECO:0000256" key="9">
    <source>
        <dbReference type="ARBA" id="ARBA00083562"/>
    </source>
</evidence>
<reference evidence="13" key="1">
    <citation type="submission" date="2025-08" db="UniProtKB">
        <authorList>
            <consortium name="Ensembl"/>
        </authorList>
    </citation>
    <scope>IDENTIFICATION</scope>
</reference>
<comment type="subunit">
    <text evidence="6">Oligomer. Component of the CENPA-NAC complex, at least composed of CENPA, CENPC, CENPH, CENPM, CENPN, CENPT and CENPU. The CENPA-NAC complex interacts with the CENPA-CAD complex, composed of CENPI, CENPK, CENPL, CENPO, CENPP, CENPQ, CENPR and CENPS. Binds to DAXX. Interacts with DNMT3B. Interacts directly with CENPA. Identified in a centromere complex containing histones H2A, H2B and H4, and at least CENPA, CENPB, CENPC, CENPT, CENPN, HJURP, SUPT16H, SSRP1 and RSF1. Interacts with MEIKIN.</text>
</comment>
<evidence type="ECO:0000256" key="2">
    <source>
        <dbReference type="ARBA" id="ARBA00010291"/>
    </source>
</evidence>
<proteinExistence type="inferred from homology"/>
<dbReference type="Ensembl" id="ENSAOWT00000013824.1">
    <property type="protein sequence ID" value="ENSAOWP00000012162.1"/>
    <property type="gene ID" value="ENSAOWG00000008334.1"/>
</dbReference>
<evidence type="ECO:0000313" key="14">
    <source>
        <dbReference type="Proteomes" id="UP000694424"/>
    </source>
</evidence>
<feature type="compositionally biased region" description="Basic and acidic residues" evidence="10">
    <location>
        <begin position="329"/>
        <end position="370"/>
    </location>
</feature>
<feature type="region of interest" description="Disordered" evidence="10">
    <location>
        <begin position="480"/>
        <end position="543"/>
    </location>
</feature>
<dbReference type="AlphaFoldDB" id="A0A8B9PLV8"/>